<dbReference type="Proteomes" id="UP001396898">
    <property type="component" value="Unassembled WGS sequence"/>
</dbReference>
<keyword evidence="3" id="KW-1185">Reference proteome</keyword>
<protein>
    <submittedName>
        <fullName evidence="2">Uncharacterized protein</fullName>
    </submittedName>
</protein>
<evidence type="ECO:0000313" key="2">
    <source>
        <dbReference type="EMBL" id="KAK8037666.1"/>
    </source>
</evidence>
<accession>A0ABR1STJ9</accession>
<gene>
    <name evidence="2" type="ORF">PG991_001012</name>
</gene>
<feature type="region of interest" description="Disordered" evidence="1">
    <location>
        <begin position="387"/>
        <end position="407"/>
    </location>
</feature>
<proteinExistence type="predicted"/>
<evidence type="ECO:0000256" key="1">
    <source>
        <dbReference type="SAM" id="MobiDB-lite"/>
    </source>
</evidence>
<dbReference type="EMBL" id="JAQQWI010000002">
    <property type="protein sequence ID" value="KAK8037666.1"/>
    <property type="molecule type" value="Genomic_DNA"/>
</dbReference>
<name>A0ABR1STJ9_9PEZI</name>
<sequence>MSGSDLRFEDSADLCESGTGSLYDVTSFDGESIDSNEDNGPCVPLPEEQSAQIDTLRELLSAQSTTHANEVAKLKQDLLKAHTFIHDKSNDLTREYERRLQQTKAEHDAQFGGLVQKYREAGRQLAAAQSQTQGIFQDLTDERLTQKVLILRQSIKAFAQLFPAQSVYDGNRVEILRWSAHETKQINLRGGHPLLGEKMPVTPVSLQAYIWHLIVERVFGCFLWAGLEAKGLQHMLSRFDENRRTCDAQAIRKMKIWKATTASLLLGPAPSQNEMTGNDDAARQIHHEICRLCGVAFMRRLFAGYGLQDQDRYRRHAYHILEQAVKLDLEISKQGAGVHWDFFGDKGRLISFTASLPIITAPGLTKLGNSNGDHFDRGRRVLLEAEEESAFDGTGPVRSGDIQRMPL</sequence>
<organism evidence="2 3">
    <name type="scientific">Apiospora marii</name>
    <dbReference type="NCBI Taxonomy" id="335849"/>
    <lineage>
        <taxon>Eukaryota</taxon>
        <taxon>Fungi</taxon>
        <taxon>Dikarya</taxon>
        <taxon>Ascomycota</taxon>
        <taxon>Pezizomycotina</taxon>
        <taxon>Sordariomycetes</taxon>
        <taxon>Xylariomycetidae</taxon>
        <taxon>Amphisphaeriales</taxon>
        <taxon>Apiosporaceae</taxon>
        <taxon>Apiospora</taxon>
    </lineage>
</organism>
<evidence type="ECO:0000313" key="3">
    <source>
        <dbReference type="Proteomes" id="UP001396898"/>
    </source>
</evidence>
<comment type="caution">
    <text evidence="2">The sequence shown here is derived from an EMBL/GenBank/DDBJ whole genome shotgun (WGS) entry which is preliminary data.</text>
</comment>
<reference evidence="2 3" key="1">
    <citation type="submission" date="2023-01" db="EMBL/GenBank/DDBJ databases">
        <title>Analysis of 21 Apiospora genomes using comparative genomics revels a genus with tremendous synthesis potential of carbohydrate active enzymes and secondary metabolites.</title>
        <authorList>
            <person name="Sorensen T."/>
        </authorList>
    </citation>
    <scope>NUCLEOTIDE SEQUENCE [LARGE SCALE GENOMIC DNA]</scope>
    <source>
        <strain evidence="2 3">CBS 20057</strain>
    </source>
</reference>